<evidence type="ECO:0008006" key="4">
    <source>
        <dbReference type="Google" id="ProtNLM"/>
    </source>
</evidence>
<gene>
    <name evidence="2" type="ORF">NEZAVI_LOCUS3134</name>
</gene>
<accession>A0A9P0H252</accession>
<sequence>MQLSELIIVLLFSMPFVMEYRTRSTHTPLQCYPWETAKNNDSDNHLHEDEDINQLTHCTAKIYRHNGRICQHQHQSRLGRSRGHLLANSRLSRVTTPSLGRRDWLTLRRPCTALRIKEDVIRSQRLDNISC</sequence>
<proteinExistence type="predicted"/>
<reference evidence="2" key="1">
    <citation type="submission" date="2022-01" db="EMBL/GenBank/DDBJ databases">
        <authorList>
            <person name="King R."/>
        </authorList>
    </citation>
    <scope>NUCLEOTIDE SEQUENCE</scope>
</reference>
<feature type="signal peptide" evidence="1">
    <location>
        <begin position="1"/>
        <end position="19"/>
    </location>
</feature>
<name>A0A9P0H252_NEZVI</name>
<evidence type="ECO:0000256" key="1">
    <source>
        <dbReference type="SAM" id="SignalP"/>
    </source>
</evidence>
<dbReference type="EMBL" id="OV725077">
    <property type="protein sequence ID" value="CAH1392281.1"/>
    <property type="molecule type" value="Genomic_DNA"/>
</dbReference>
<feature type="chain" id="PRO_5040204245" description="Neuropeptide" evidence="1">
    <location>
        <begin position="20"/>
        <end position="131"/>
    </location>
</feature>
<dbReference type="Proteomes" id="UP001152798">
    <property type="component" value="Chromosome 1"/>
</dbReference>
<keyword evidence="1" id="KW-0732">Signal</keyword>
<protein>
    <recommendedName>
        <fullName evidence="4">Neuropeptide</fullName>
    </recommendedName>
</protein>
<keyword evidence="3" id="KW-1185">Reference proteome</keyword>
<evidence type="ECO:0000313" key="2">
    <source>
        <dbReference type="EMBL" id="CAH1392281.1"/>
    </source>
</evidence>
<dbReference type="AlphaFoldDB" id="A0A9P0H252"/>
<organism evidence="2 3">
    <name type="scientific">Nezara viridula</name>
    <name type="common">Southern green stink bug</name>
    <name type="synonym">Cimex viridulus</name>
    <dbReference type="NCBI Taxonomy" id="85310"/>
    <lineage>
        <taxon>Eukaryota</taxon>
        <taxon>Metazoa</taxon>
        <taxon>Ecdysozoa</taxon>
        <taxon>Arthropoda</taxon>
        <taxon>Hexapoda</taxon>
        <taxon>Insecta</taxon>
        <taxon>Pterygota</taxon>
        <taxon>Neoptera</taxon>
        <taxon>Paraneoptera</taxon>
        <taxon>Hemiptera</taxon>
        <taxon>Heteroptera</taxon>
        <taxon>Panheteroptera</taxon>
        <taxon>Pentatomomorpha</taxon>
        <taxon>Pentatomoidea</taxon>
        <taxon>Pentatomidae</taxon>
        <taxon>Pentatominae</taxon>
        <taxon>Nezara</taxon>
    </lineage>
</organism>
<evidence type="ECO:0000313" key="3">
    <source>
        <dbReference type="Proteomes" id="UP001152798"/>
    </source>
</evidence>